<dbReference type="GO" id="GO:0005634">
    <property type="term" value="C:nucleus"/>
    <property type="evidence" value="ECO:0007669"/>
    <property type="project" value="InterPro"/>
</dbReference>
<evidence type="ECO:0000256" key="1">
    <source>
        <dbReference type="ARBA" id="ARBA00022553"/>
    </source>
</evidence>
<dbReference type="eggNOG" id="KOG2177">
    <property type="taxonomic scope" value="Eukaryota"/>
</dbReference>
<dbReference type="PANTHER" id="PTHR46386:SF7">
    <property type="entry name" value="SP110 NUCLEAR BODY PROTEIN"/>
    <property type="match status" value="1"/>
</dbReference>
<feature type="compositionally biased region" description="Polar residues" evidence="2">
    <location>
        <begin position="299"/>
        <end position="308"/>
    </location>
</feature>
<dbReference type="Gene3D" id="3.10.390.10">
    <property type="entry name" value="SAND domain-like"/>
    <property type="match status" value="1"/>
</dbReference>
<dbReference type="SMART" id="SM00258">
    <property type="entry name" value="SAND"/>
    <property type="match status" value="1"/>
</dbReference>
<dbReference type="InParanoid" id="G5ASW3"/>
<sequence length="506" mass="55851">MGERRGSGARAPVDIISDRAVAEQVRTAKQEESTTLQRCTPEPHLPRLFMDVLGNLHMQPAPEGARGLSVSSVAVSCELSSQFSGRIPCPAPGTRKGQEPVANPALRMFTLSSALEKALLQHFILYKLEIAYAINKPFPFFESLRDKSFITEGTYRESLEACRNLVPTSRVVYNILTKLENTFNLSLLMTLFSQINLCEYPNLRMILRSFINVSTSYREPSGATPTPLRAPADPAEGSSLQTLLQRPQPQPPPPRHLCLIVGETTAPLQQIHESLDKPPSPSGPAVPLPGLVLGEGSTPVANGNLTSNTKEEDARERPRLPTGTVQVIQDASSEPSDPKEPQETPSTSPKKKGQKRKRCIWSSPRKRYKRKSLPRGAASPGRGGQEKVQVVDQRKDDPAWNSRVVKRTQRTRTKCAQTSSSKEKAKEDTVDFLAPTLPVICGEAKGILYKEKLERGGASEKSIQNEKGAWVSPKEFTIEGKMERSKCWRRSVRCGGKSLRELIEVS</sequence>
<dbReference type="FunCoup" id="G5ASW3">
    <property type="interactions" value="609"/>
</dbReference>
<dbReference type="PANTHER" id="PTHR46386">
    <property type="entry name" value="NUCLEAR BODY PROTEIN SP140"/>
    <property type="match status" value="1"/>
</dbReference>
<feature type="region of interest" description="Disordered" evidence="2">
    <location>
        <begin position="273"/>
        <end position="400"/>
    </location>
</feature>
<dbReference type="Proteomes" id="UP000006813">
    <property type="component" value="Unassembled WGS sequence"/>
</dbReference>
<dbReference type="STRING" id="10181.G5ASW3"/>
<dbReference type="EMBL" id="JH166816">
    <property type="protein sequence ID" value="EHB00134.1"/>
    <property type="molecule type" value="Genomic_DNA"/>
</dbReference>
<evidence type="ECO:0000259" key="3">
    <source>
        <dbReference type="PROSITE" id="PS50864"/>
    </source>
</evidence>
<feature type="region of interest" description="Disordered" evidence="2">
    <location>
        <begin position="218"/>
        <end position="258"/>
    </location>
</feature>
<evidence type="ECO:0000259" key="4">
    <source>
        <dbReference type="PROSITE" id="PS51414"/>
    </source>
</evidence>
<feature type="compositionally biased region" description="Basic residues" evidence="2">
    <location>
        <begin position="349"/>
        <end position="373"/>
    </location>
</feature>
<evidence type="ECO:0000256" key="2">
    <source>
        <dbReference type="SAM" id="MobiDB-lite"/>
    </source>
</evidence>
<dbReference type="SUPFAM" id="SSF63763">
    <property type="entry name" value="SAND domain-like"/>
    <property type="match status" value="1"/>
</dbReference>
<dbReference type="PROSITE" id="PS50864">
    <property type="entry name" value="SAND"/>
    <property type="match status" value="1"/>
</dbReference>
<keyword evidence="1" id="KW-0597">Phosphoprotein</keyword>
<dbReference type="GO" id="GO:0000981">
    <property type="term" value="F:DNA-binding transcription factor activity, RNA polymerase II-specific"/>
    <property type="evidence" value="ECO:0007669"/>
    <property type="project" value="TreeGrafter"/>
</dbReference>
<dbReference type="InterPro" id="IPR010919">
    <property type="entry name" value="SAND-like_dom_sf"/>
</dbReference>
<reference evidence="5 6" key="1">
    <citation type="journal article" date="2011" name="Nature">
        <title>Genome sequencing reveals insights into physiology and longevity of the naked mole rat.</title>
        <authorList>
            <person name="Kim E.B."/>
            <person name="Fang X."/>
            <person name="Fushan A.A."/>
            <person name="Huang Z."/>
            <person name="Lobanov A.V."/>
            <person name="Han L."/>
            <person name="Marino S.M."/>
            <person name="Sun X."/>
            <person name="Turanov A.A."/>
            <person name="Yang P."/>
            <person name="Yim S.H."/>
            <person name="Zhao X."/>
            <person name="Kasaikina M.V."/>
            <person name="Stoletzki N."/>
            <person name="Peng C."/>
            <person name="Polak P."/>
            <person name="Xiong Z."/>
            <person name="Kiezun A."/>
            <person name="Zhu Y."/>
            <person name="Chen Y."/>
            <person name="Kryukov G.V."/>
            <person name="Zhang Q."/>
            <person name="Peshkin L."/>
            <person name="Yang L."/>
            <person name="Bronson R.T."/>
            <person name="Buffenstein R."/>
            <person name="Wang B."/>
            <person name="Han C."/>
            <person name="Li Q."/>
            <person name="Chen L."/>
            <person name="Zhao W."/>
            <person name="Sunyaev S.R."/>
            <person name="Park T.J."/>
            <person name="Zhang G."/>
            <person name="Wang J."/>
            <person name="Gladyshev V.N."/>
        </authorList>
    </citation>
    <scope>NUCLEOTIDE SEQUENCE [LARGE SCALE GENOMIC DNA]</scope>
</reference>
<evidence type="ECO:0000313" key="6">
    <source>
        <dbReference type="Proteomes" id="UP000006813"/>
    </source>
</evidence>
<feature type="domain" description="SAND" evidence="3">
    <location>
        <begin position="427"/>
        <end position="506"/>
    </location>
</feature>
<name>G5ASW3_HETGA</name>
<evidence type="ECO:0000313" key="5">
    <source>
        <dbReference type="EMBL" id="EHB00134.1"/>
    </source>
</evidence>
<dbReference type="Pfam" id="PF03172">
    <property type="entry name" value="HSR"/>
    <property type="match status" value="1"/>
</dbReference>
<protein>
    <submittedName>
        <fullName evidence="5">Sp110 nuclear body protein</fullName>
    </submittedName>
</protein>
<organism evidence="5 6">
    <name type="scientific">Heterocephalus glaber</name>
    <name type="common">Naked mole rat</name>
    <dbReference type="NCBI Taxonomy" id="10181"/>
    <lineage>
        <taxon>Eukaryota</taxon>
        <taxon>Metazoa</taxon>
        <taxon>Chordata</taxon>
        <taxon>Craniata</taxon>
        <taxon>Vertebrata</taxon>
        <taxon>Euteleostomi</taxon>
        <taxon>Mammalia</taxon>
        <taxon>Eutheria</taxon>
        <taxon>Euarchontoglires</taxon>
        <taxon>Glires</taxon>
        <taxon>Rodentia</taxon>
        <taxon>Hystricomorpha</taxon>
        <taxon>Bathyergidae</taxon>
        <taxon>Heterocephalus</taxon>
    </lineage>
</organism>
<feature type="compositionally biased region" description="Basic and acidic residues" evidence="2">
    <location>
        <begin position="309"/>
        <end position="319"/>
    </location>
</feature>
<feature type="compositionally biased region" description="Pro residues" evidence="2">
    <location>
        <begin position="278"/>
        <end position="287"/>
    </location>
</feature>
<dbReference type="Pfam" id="PF01342">
    <property type="entry name" value="SAND"/>
    <property type="match status" value="1"/>
</dbReference>
<dbReference type="AlphaFoldDB" id="G5ASW3"/>
<gene>
    <name evidence="5" type="ORF">GW7_10384</name>
</gene>
<dbReference type="GO" id="GO:0003677">
    <property type="term" value="F:DNA binding"/>
    <property type="evidence" value="ECO:0007669"/>
    <property type="project" value="InterPro"/>
</dbReference>
<feature type="domain" description="HSR" evidence="4">
    <location>
        <begin position="98"/>
        <end position="215"/>
    </location>
</feature>
<dbReference type="InterPro" id="IPR043563">
    <property type="entry name" value="Sp110/Sp140/Sp140L-like"/>
</dbReference>
<dbReference type="InterPro" id="IPR004865">
    <property type="entry name" value="HSR_dom"/>
</dbReference>
<accession>G5ASW3</accession>
<proteinExistence type="predicted"/>
<feature type="region of interest" description="Disordered" evidence="2">
    <location>
        <begin position="405"/>
        <end position="424"/>
    </location>
</feature>
<feature type="compositionally biased region" description="Low complexity" evidence="2">
    <location>
        <begin position="288"/>
        <end position="297"/>
    </location>
</feature>
<dbReference type="PROSITE" id="PS51414">
    <property type="entry name" value="HSR"/>
    <property type="match status" value="1"/>
</dbReference>
<dbReference type="InterPro" id="IPR000770">
    <property type="entry name" value="SAND_dom"/>
</dbReference>
<feature type="compositionally biased region" description="Polar residues" evidence="2">
    <location>
        <begin position="323"/>
        <end position="335"/>
    </location>
</feature>